<name>A0ABX0LQA8_9BURK</name>
<dbReference type="NCBIfam" id="TIGR02595">
    <property type="entry name" value="PEP_CTERM"/>
    <property type="match status" value="1"/>
</dbReference>
<evidence type="ECO:0000313" key="3">
    <source>
        <dbReference type="EMBL" id="NHZ36929.1"/>
    </source>
</evidence>
<keyword evidence="4" id="KW-1185">Reference proteome</keyword>
<protein>
    <submittedName>
        <fullName evidence="3">PEP-CTERM sorting domain-containing protein</fullName>
    </submittedName>
</protein>
<comment type="caution">
    <text evidence="3">The sequence shown here is derived from an EMBL/GenBank/DDBJ whole genome shotgun (WGS) entry which is preliminary data.</text>
</comment>
<dbReference type="Proteomes" id="UP000785613">
    <property type="component" value="Unassembled WGS sequence"/>
</dbReference>
<dbReference type="EMBL" id="VUYU01000022">
    <property type="protein sequence ID" value="NHZ36929.1"/>
    <property type="molecule type" value="Genomic_DNA"/>
</dbReference>
<evidence type="ECO:0000313" key="4">
    <source>
        <dbReference type="Proteomes" id="UP000785613"/>
    </source>
</evidence>
<sequence length="189" mass="20298">MNLLRLSATLLLTAASALSAQAATYNYTGNEFAFDGINPTNSRVLASFTFNVADDYSGSLDGFRGSHTNQITWSGSAGALELSSSASNYLNRYYFQIENGIVKAWYFSMSNDLGEIMSLSANHVRYAPNEAIDRATVWASGVKGAVLIGDQGTWTTSPVPEPASYLMFGAGLAVLLAARRKQKQSIATQ</sequence>
<organism evidence="3 4">
    <name type="scientific">Massilia rubra</name>
    <dbReference type="NCBI Taxonomy" id="2607910"/>
    <lineage>
        <taxon>Bacteria</taxon>
        <taxon>Pseudomonadati</taxon>
        <taxon>Pseudomonadota</taxon>
        <taxon>Betaproteobacteria</taxon>
        <taxon>Burkholderiales</taxon>
        <taxon>Oxalobacteraceae</taxon>
        <taxon>Telluria group</taxon>
        <taxon>Massilia</taxon>
    </lineage>
</organism>
<gene>
    <name evidence="3" type="ORF">F0185_25510</name>
</gene>
<evidence type="ECO:0000256" key="1">
    <source>
        <dbReference type="SAM" id="SignalP"/>
    </source>
</evidence>
<dbReference type="RefSeq" id="WP_167229297.1">
    <property type="nucleotide sequence ID" value="NZ_VUYU01000022.1"/>
</dbReference>
<feature type="signal peptide" evidence="1">
    <location>
        <begin position="1"/>
        <end position="22"/>
    </location>
</feature>
<keyword evidence="1" id="KW-0732">Signal</keyword>
<evidence type="ECO:0000259" key="2">
    <source>
        <dbReference type="Pfam" id="PF07589"/>
    </source>
</evidence>
<proteinExistence type="predicted"/>
<dbReference type="Pfam" id="PF07589">
    <property type="entry name" value="PEP-CTERM"/>
    <property type="match status" value="1"/>
</dbReference>
<accession>A0ABX0LQA8</accession>
<feature type="domain" description="Ice-binding protein C-terminal" evidence="2">
    <location>
        <begin position="158"/>
        <end position="181"/>
    </location>
</feature>
<dbReference type="InterPro" id="IPR013424">
    <property type="entry name" value="Ice-binding_C"/>
</dbReference>
<feature type="chain" id="PRO_5045774835" evidence="1">
    <location>
        <begin position="23"/>
        <end position="189"/>
    </location>
</feature>
<reference evidence="3 4" key="1">
    <citation type="submission" date="2019-09" db="EMBL/GenBank/DDBJ databases">
        <title>Taxonomy of Antarctic Massilia spp.: description of Massilia rubra sp. nov., Massilia aquatica sp. nov., Massilia mucilaginosa sp. nov., Massilia frigida sp. nov. isolated from streams, lakes and regoliths.</title>
        <authorList>
            <person name="Holochova P."/>
            <person name="Sedlacek I."/>
            <person name="Kralova S."/>
            <person name="Maslanova I."/>
            <person name="Busse H.-J."/>
            <person name="Stankova E."/>
            <person name="Vrbovska V."/>
            <person name="Kovarovic V."/>
            <person name="Bartak M."/>
            <person name="Svec P."/>
            <person name="Pantucek R."/>
        </authorList>
    </citation>
    <scope>NUCLEOTIDE SEQUENCE [LARGE SCALE GENOMIC DNA]</scope>
    <source>
        <strain evidence="3 4">CCM 8692</strain>
    </source>
</reference>